<dbReference type="InterPro" id="IPR014729">
    <property type="entry name" value="Rossmann-like_a/b/a_fold"/>
</dbReference>
<dbReference type="Proteomes" id="UP000007113">
    <property type="component" value="Chromosome"/>
</dbReference>
<dbReference type="HOGENOM" id="CLU_051474_3_0_0"/>
<dbReference type="PANTHER" id="PTHR30336:SF20">
    <property type="entry name" value="DUF218 DOMAIN-CONTAINING PROTEIN"/>
    <property type="match status" value="1"/>
</dbReference>
<dbReference type="GO" id="GO:0005886">
    <property type="term" value="C:plasma membrane"/>
    <property type="evidence" value="ECO:0007669"/>
    <property type="project" value="TreeGrafter"/>
</dbReference>
<keyword evidence="1" id="KW-1133">Transmembrane helix</keyword>
<feature type="transmembrane region" description="Helical" evidence="1">
    <location>
        <begin position="20"/>
        <end position="37"/>
    </location>
</feature>
<dbReference type="RefSeq" id="WP_014265903.1">
    <property type="nucleotide sequence ID" value="NC_016631.1"/>
</dbReference>
<proteinExistence type="predicted"/>
<keyword evidence="1" id="KW-0472">Membrane</keyword>
<organism evidence="3 4">
    <name type="scientific">Granulicella mallensis (strain ATCC BAA-1857 / DSM 23137 / MP5ACTX8)</name>
    <dbReference type="NCBI Taxonomy" id="682795"/>
    <lineage>
        <taxon>Bacteria</taxon>
        <taxon>Pseudomonadati</taxon>
        <taxon>Acidobacteriota</taxon>
        <taxon>Terriglobia</taxon>
        <taxon>Terriglobales</taxon>
        <taxon>Acidobacteriaceae</taxon>
        <taxon>Granulicella</taxon>
    </lineage>
</organism>
<feature type="domain" description="DUF218" evidence="2">
    <location>
        <begin position="53"/>
        <end position="199"/>
    </location>
</feature>
<keyword evidence="4" id="KW-1185">Reference proteome</keyword>
<evidence type="ECO:0000313" key="4">
    <source>
        <dbReference type="Proteomes" id="UP000007113"/>
    </source>
</evidence>
<accession>G8P1X3</accession>
<dbReference type="STRING" id="682795.AciX8_2715"/>
<dbReference type="AlphaFoldDB" id="G8P1X3"/>
<name>G8P1X3_GRAMM</name>
<evidence type="ECO:0000256" key="1">
    <source>
        <dbReference type="SAM" id="Phobius"/>
    </source>
</evidence>
<dbReference type="OrthoDB" id="9782395at2"/>
<evidence type="ECO:0000259" key="2">
    <source>
        <dbReference type="Pfam" id="PF02698"/>
    </source>
</evidence>
<dbReference type="CDD" id="cd06259">
    <property type="entry name" value="YdcF-like"/>
    <property type="match status" value="1"/>
</dbReference>
<dbReference type="InterPro" id="IPR003848">
    <property type="entry name" value="DUF218"/>
</dbReference>
<dbReference type="EMBL" id="CP003130">
    <property type="protein sequence ID" value="AEU37025.1"/>
    <property type="molecule type" value="Genomic_DNA"/>
</dbReference>
<dbReference type="Gene3D" id="3.40.50.620">
    <property type="entry name" value="HUPs"/>
    <property type="match status" value="1"/>
</dbReference>
<keyword evidence="1" id="KW-0812">Transmembrane</keyword>
<dbReference type="eggNOG" id="COG1434">
    <property type="taxonomic scope" value="Bacteria"/>
</dbReference>
<dbReference type="Pfam" id="PF02698">
    <property type="entry name" value="DUF218"/>
    <property type="match status" value="1"/>
</dbReference>
<dbReference type="PANTHER" id="PTHR30336">
    <property type="entry name" value="INNER MEMBRANE PROTEIN, PROBABLE PERMEASE"/>
    <property type="match status" value="1"/>
</dbReference>
<sequence length="222" mass="24637">MTNANSPETKSPAGRRFLRWLLLILLLVAVAWFGWVYREIKFTADIDNAQTADAIAVFGAAEYAGRPSPVLHARLDKAVALYQRGIAPVVVTLGGGGDKDSGNTEGGVGRDYLLANGVPYDKIIAETESFDTEQQVENLALIAEREHFRHIVVVSDGTHLFRIALLCRRAGLQVYTSPRAPLGHIDELDEAQRIMHEMLSYTALRFGLHASWMHRWLNGRAD</sequence>
<reference evidence="3 4" key="1">
    <citation type="submission" date="2011-11" db="EMBL/GenBank/DDBJ databases">
        <title>Complete sequence of Granulicella mallensis MP5ACTX8.</title>
        <authorList>
            <consortium name="US DOE Joint Genome Institute"/>
            <person name="Lucas S."/>
            <person name="Copeland A."/>
            <person name="Lapidus A."/>
            <person name="Cheng J.-F."/>
            <person name="Goodwin L."/>
            <person name="Pitluck S."/>
            <person name="Peters L."/>
            <person name="Lu M."/>
            <person name="Detter J.C."/>
            <person name="Han C."/>
            <person name="Tapia R."/>
            <person name="Land M."/>
            <person name="Hauser L."/>
            <person name="Kyrpides N."/>
            <person name="Ivanova N."/>
            <person name="Mikhailova N."/>
            <person name="Pagani I."/>
            <person name="Rawat S."/>
            <person name="Mannisto M."/>
            <person name="Haggblom M."/>
            <person name="Woyke T."/>
        </authorList>
    </citation>
    <scope>NUCLEOTIDE SEQUENCE [LARGE SCALE GENOMIC DNA]</scope>
    <source>
        <strain evidence="4">ATCC BAA-1857 / DSM 23137 / MP5ACTX8</strain>
    </source>
</reference>
<dbReference type="KEGG" id="gma:AciX8_2715"/>
<dbReference type="InterPro" id="IPR051599">
    <property type="entry name" value="Cell_Envelope_Assoc"/>
</dbReference>
<protein>
    <recommendedName>
        <fullName evidence="2">DUF218 domain-containing protein</fullName>
    </recommendedName>
</protein>
<gene>
    <name evidence="3" type="ordered locus">AciX8_2715</name>
</gene>
<evidence type="ECO:0000313" key="3">
    <source>
        <dbReference type="EMBL" id="AEU37025.1"/>
    </source>
</evidence>